<feature type="domain" description="Mediator complex subunit Med13 C-terminal" evidence="12">
    <location>
        <begin position="1256"/>
        <end position="1356"/>
    </location>
</feature>
<evidence type="ECO:0000313" key="14">
    <source>
        <dbReference type="EMBL" id="CCF59870.1"/>
    </source>
</evidence>
<dbReference type="KEGG" id="kaf:KAFR_0I00890"/>
<comment type="subunit">
    <text evidence="10">Component of the SRB8-11 complex, which itself associates with the Mediator complex.</text>
</comment>
<dbReference type="GO" id="GO:0030332">
    <property type="term" value="F:cyclin binding"/>
    <property type="evidence" value="ECO:0007669"/>
    <property type="project" value="EnsemblFungi"/>
</dbReference>
<evidence type="ECO:0000256" key="10">
    <source>
        <dbReference type="RuleBase" id="RU364134"/>
    </source>
</evidence>
<accession>H2AZS0</accession>
<reference evidence="14 15" key="1">
    <citation type="journal article" date="2011" name="Proc. Natl. Acad. Sci. U.S.A.">
        <title>Evolutionary erosion of yeast sex chromosomes by mating-type switching accidents.</title>
        <authorList>
            <person name="Gordon J.L."/>
            <person name="Armisen D."/>
            <person name="Proux-Wera E."/>
            <person name="Oheigeartaigh S.S."/>
            <person name="Byrne K.P."/>
            <person name="Wolfe K.H."/>
        </authorList>
    </citation>
    <scope>NUCLEOTIDE SEQUENCE [LARGE SCALE GENOMIC DNA]</scope>
    <source>
        <strain evidence="15">ATCC 22294 / BCRC 22015 / CBS 2517 / CECT 1963 / NBRC 1671 / NRRL Y-8276</strain>
    </source>
</reference>
<dbReference type="GO" id="GO:0003713">
    <property type="term" value="F:transcription coactivator activity"/>
    <property type="evidence" value="ECO:0007669"/>
    <property type="project" value="EnsemblFungi"/>
</dbReference>
<keyword evidence="8 10" id="KW-0539">Nucleus</keyword>
<dbReference type="PANTHER" id="PTHR48249:SF3">
    <property type="entry name" value="MEDIATOR OF RNA POLYMERASE II TRANSCRIPTION SUBUNIT 13"/>
    <property type="match status" value="1"/>
</dbReference>
<dbReference type="GO" id="GO:0016592">
    <property type="term" value="C:mediator complex"/>
    <property type="evidence" value="ECO:0007669"/>
    <property type="project" value="EnsemblFungi"/>
</dbReference>
<sequence length="1372" mass="154453">MDTDVTVFRMEELSSSFYKIENITKINYRQYIPKHNEDQWSIQMELLLRKQDRKTLVALLSRELWVFSTNDNQLPELPPMTNELVVPEKEGEFTSDYSKPNLPPHYALFLKALRRAIYINLAFESNSQVVQFGNACISLKQSTSDSNYLLQLEPHLFSDGDLAVTVCTKNVGLIPLREENLNEAFFRSHALYLAPSGIRIDYRPTNGQYCLSPAPLNAELLLKTLKHSHGVNFLEQTNLKWITVVPHLAHLNGYTPSISSYIASTTDTKRIVWPLALCFAQPATKITDPLKDDALSFQTFRDALDIVDDFIQLRQSSAYRTPGSITNLGTNPMSSGGGYTEQFQQSYKGPFSGSGHPSINASPSIHSASNHINTDISPNGLGIDKTVLPTDTFSNELFSSPSMSRVSGRKKITVSNNSKISHGNELFNGRSIDDTNTVDISPLKSEIDSFIMMEPPIEPPIENISDDKDLFGEDDEDEDLNNTATGTNPATNLNSYNIDGDEDLFGERNETPASVPKEVTKGGSDEITEDMFGMSEDDEETGRHSSTPAMYYMNPNTDLTKSSVKKRKYLDIPIDEMTLSNSPLYQDPGAPLPIETPRDKRKSVFAPLTFNPIIENNVDNKYKNGGKFSFSPAIKEEALNFDVMQGELSSSEDEESESSFDADQYNNMNQELKSMEDSVHDTNFLNYQPIQGVQDSVPPELLSSNFVSVNDASTRDNTNSIWRIPQSEIVTNESPLKTAEPSLPSLEPNLSTKLLKSEISAFADDVVREKSGSVSPPSDTGLQEATKDSKYQISEKAMSQYSSNSLPFLLRHMPISSIPDVFLEQNVTLKISKTNQDIVNLLCEQVVFDSGILADLSIPRNLYESTTVDEKGVVATAMHNLFSYFEQMHGNQIISKFYSINHPFVFVKKNHDMIKIRADAQIFGKYLNSRPPSGIKNFKLLLLSTSNKNDCLSFISTLSQTYISQEFGFCELLKLTDEDMNGLIHLKDLNKPKLLLLAAQIVSYCSTNKNAGKDATIMILLPLDTVDHWELVSKAKSFQIVRDEVRAKIPDIELFFKVVPLKFIKDSLISIEDIYNFASSIYNILPSKSVKYTSIAHKLPEKIEFRTMQQTNGSTYVHYDAYIHLAYSRSIDKQWVFAALSDSEGKENLIRSWYVGTSKTLFDEACNQLWSLSLSLAGKKYGKICLILTRLNGILPDDELINWRRLSGRNVHLAVVCVDDNTKISFFDQDKFYPTFKPIFKDEKLSQSLKYLRLNDYEIRDIDQDVHGVIFQNPFPLANSQHRCAIKSGALIKFKRTDGNALLDKLEVNLLNCPHSNCKKLLEVILEEFRNLAGLNTWFGVSNGENAHIPWHVLAVKKMMRTMVHTKVEIVD</sequence>
<dbReference type="GO" id="GO:0000122">
    <property type="term" value="P:negative regulation of transcription by RNA polymerase II"/>
    <property type="evidence" value="ECO:0007669"/>
    <property type="project" value="EnsemblFungi"/>
</dbReference>
<evidence type="ECO:0000256" key="3">
    <source>
        <dbReference type="ARBA" id="ARBA00019618"/>
    </source>
</evidence>
<dbReference type="InterPro" id="IPR051139">
    <property type="entry name" value="Mediator_complx_sub13"/>
</dbReference>
<comment type="similarity">
    <text evidence="2 10">Belongs to the Mediator complex subunit 13 family.</text>
</comment>
<evidence type="ECO:0000259" key="12">
    <source>
        <dbReference type="Pfam" id="PF06333"/>
    </source>
</evidence>
<feature type="region of interest" description="Disordered" evidence="11">
    <location>
        <begin position="337"/>
        <end position="373"/>
    </location>
</feature>
<dbReference type="OrthoDB" id="103819at2759"/>
<evidence type="ECO:0000256" key="4">
    <source>
        <dbReference type="ARBA" id="ARBA00022491"/>
    </source>
</evidence>
<dbReference type="GO" id="GO:1990508">
    <property type="term" value="C:CKM complex"/>
    <property type="evidence" value="ECO:0007669"/>
    <property type="project" value="EnsemblFungi"/>
</dbReference>
<keyword evidence="15" id="KW-1185">Reference proteome</keyword>
<dbReference type="InterPro" id="IPR009401">
    <property type="entry name" value="Med13_C"/>
</dbReference>
<feature type="compositionally biased region" description="Polar residues" evidence="11">
    <location>
        <begin position="355"/>
        <end position="373"/>
    </location>
</feature>
<gene>
    <name evidence="14" type="primary">KAFR0I00890</name>
    <name evidence="14" type="ORF">KAFR_0I00890</name>
</gene>
<evidence type="ECO:0000259" key="13">
    <source>
        <dbReference type="Pfam" id="PF11597"/>
    </source>
</evidence>
<keyword evidence="5 10" id="KW-0805">Transcription regulation</keyword>
<dbReference type="eggNOG" id="KOG3600">
    <property type="taxonomic scope" value="Eukaryota"/>
</dbReference>
<comment type="function">
    <text evidence="10">Component of the SRB8-11 complex. The SRB8-11 complex is a regulatory module of the Mediator complex which is itself involved in regulation of basal and activated RNA polymerase II-dependent transcription. The SRB8-11 complex may be involved in the transcriptional repression of a subset of genes regulated by Mediator. It may inhibit the association of the Mediator complex with RNA polymerase II to form the holoenzyme complex.</text>
</comment>
<evidence type="ECO:0000256" key="6">
    <source>
        <dbReference type="ARBA" id="ARBA00023159"/>
    </source>
</evidence>
<feature type="compositionally biased region" description="Low complexity" evidence="11">
    <location>
        <begin position="481"/>
        <end position="494"/>
    </location>
</feature>
<protein>
    <recommendedName>
        <fullName evidence="3 10">Mediator of RNA polymerase II transcription subunit 13</fullName>
    </recommendedName>
    <alternativeName>
        <fullName evidence="9 10">Mediator complex subunit 13</fullName>
    </alternativeName>
</protein>
<dbReference type="GO" id="GO:0045944">
    <property type="term" value="P:positive regulation of transcription by RNA polymerase II"/>
    <property type="evidence" value="ECO:0007669"/>
    <property type="project" value="EnsemblFungi"/>
</dbReference>
<name>H2AZS0_KAZAF</name>
<dbReference type="InParanoid" id="H2AZS0"/>
<keyword evidence="4 10" id="KW-0678">Repressor</keyword>
<evidence type="ECO:0000256" key="5">
    <source>
        <dbReference type="ARBA" id="ARBA00023015"/>
    </source>
</evidence>
<dbReference type="GeneID" id="13883506"/>
<comment type="subcellular location">
    <subcellularLocation>
        <location evidence="1 10">Nucleus</location>
    </subcellularLocation>
</comment>
<keyword evidence="7 10" id="KW-0804">Transcription</keyword>
<dbReference type="RefSeq" id="XP_003959005.1">
    <property type="nucleotide sequence ID" value="XM_003958956.1"/>
</dbReference>
<dbReference type="PANTHER" id="PTHR48249">
    <property type="entry name" value="MEDIATOR OF RNA POLYMERASE II TRANSCRIPTION SUBUNIT 13"/>
    <property type="match status" value="1"/>
</dbReference>
<feature type="domain" description="Mediator complex subunit Med13 C-terminal" evidence="12">
    <location>
        <begin position="1095"/>
        <end position="1231"/>
    </location>
</feature>
<feature type="region of interest" description="Disordered" evidence="11">
    <location>
        <begin position="473"/>
        <end position="529"/>
    </location>
</feature>
<evidence type="ECO:0000256" key="11">
    <source>
        <dbReference type="SAM" id="MobiDB-lite"/>
    </source>
</evidence>
<evidence type="ECO:0000313" key="15">
    <source>
        <dbReference type="Proteomes" id="UP000005220"/>
    </source>
</evidence>
<keyword evidence="6 10" id="KW-0010">Activator</keyword>
<dbReference type="Proteomes" id="UP000005220">
    <property type="component" value="Chromosome 9"/>
</dbReference>
<dbReference type="InterPro" id="IPR021643">
    <property type="entry name" value="Mediator_Med13_N"/>
</dbReference>
<evidence type="ECO:0000256" key="2">
    <source>
        <dbReference type="ARBA" id="ARBA00009354"/>
    </source>
</evidence>
<feature type="domain" description="Mediator complex subunit Med13 N-terminal" evidence="13">
    <location>
        <begin position="9"/>
        <end position="282"/>
    </location>
</feature>
<dbReference type="Pfam" id="PF11597">
    <property type="entry name" value="Med13_N"/>
    <property type="match status" value="1"/>
</dbReference>
<organism evidence="14 15">
    <name type="scientific">Kazachstania africana (strain ATCC 22294 / BCRC 22015 / CBS 2517 / CECT 1963 / NBRC 1671 / NRRL Y-8276)</name>
    <name type="common">Yeast</name>
    <name type="synonym">Kluyveromyces africanus</name>
    <dbReference type="NCBI Taxonomy" id="1071382"/>
    <lineage>
        <taxon>Eukaryota</taxon>
        <taxon>Fungi</taxon>
        <taxon>Dikarya</taxon>
        <taxon>Ascomycota</taxon>
        <taxon>Saccharomycotina</taxon>
        <taxon>Saccharomycetes</taxon>
        <taxon>Saccharomycetales</taxon>
        <taxon>Saccharomycetaceae</taxon>
        <taxon>Kazachstania</taxon>
    </lineage>
</organism>
<evidence type="ECO:0000256" key="9">
    <source>
        <dbReference type="ARBA" id="ARBA00032008"/>
    </source>
</evidence>
<proteinExistence type="inferred from homology"/>
<evidence type="ECO:0000256" key="7">
    <source>
        <dbReference type="ARBA" id="ARBA00023163"/>
    </source>
</evidence>
<evidence type="ECO:0000256" key="1">
    <source>
        <dbReference type="ARBA" id="ARBA00004123"/>
    </source>
</evidence>
<dbReference type="Pfam" id="PF06333">
    <property type="entry name" value="Med13_C"/>
    <property type="match status" value="2"/>
</dbReference>
<dbReference type="HOGENOM" id="CLU_242296_0_0_1"/>
<dbReference type="EMBL" id="HE650829">
    <property type="protein sequence ID" value="CCF59870.1"/>
    <property type="molecule type" value="Genomic_DNA"/>
</dbReference>
<dbReference type="STRING" id="1071382.H2AZS0"/>
<evidence type="ECO:0000256" key="8">
    <source>
        <dbReference type="ARBA" id="ARBA00023242"/>
    </source>
</evidence>
<dbReference type="FunCoup" id="H2AZS0">
    <property type="interactions" value="167"/>
</dbReference>